<dbReference type="Gene3D" id="3.40.50.1240">
    <property type="entry name" value="Phosphoglycerate mutase-like"/>
    <property type="match status" value="1"/>
</dbReference>
<organism evidence="1 2">
    <name type="scientific">Sphingomonas alba</name>
    <dbReference type="NCBI Taxonomy" id="2908208"/>
    <lineage>
        <taxon>Bacteria</taxon>
        <taxon>Pseudomonadati</taxon>
        <taxon>Pseudomonadota</taxon>
        <taxon>Alphaproteobacteria</taxon>
        <taxon>Sphingomonadales</taxon>
        <taxon>Sphingomonadaceae</taxon>
        <taxon>Sphingomonas</taxon>
    </lineage>
</organism>
<dbReference type="SUPFAM" id="SSF53254">
    <property type="entry name" value="Phosphoglycerate mutase-like"/>
    <property type="match status" value="1"/>
</dbReference>
<dbReference type="RefSeq" id="WP_249849158.1">
    <property type="nucleotide sequence ID" value="NZ_JAMGBD010000002.1"/>
</dbReference>
<evidence type="ECO:0000313" key="1">
    <source>
        <dbReference type="EMBL" id="MCL6684763.1"/>
    </source>
</evidence>
<dbReference type="InterPro" id="IPR013078">
    <property type="entry name" value="His_Pase_superF_clade-1"/>
</dbReference>
<dbReference type="Proteomes" id="UP001165363">
    <property type="component" value="Unassembled WGS sequence"/>
</dbReference>
<name>A0ABT0RQD6_9SPHN</name>
<reference evidence="1" key="1">
    <citation type="submission" date="2022-05" db="EMBL/GenBank/DDBJ databases">
        <authorList>
            <person name="Jo J.-H."/>
            <person name="Im W.-T."/>
        </authorList>
    </citation>
    <scope>NUCLEOTIDE SEQUENCE</scope>
    <source>
        <strain evidence="1">SE158</strain>
    </source>
</reference>
<dbReference type="PANTHER" id="PTHR47623">
    <property type="entry name" value="OS09G0287300 PROTEIN"/>
    <property type="match status" value="1"/>
</dbReference>
<dbReference type="PANTHER" id="PTHR47623:SF1">
    <property type="entry name" value="OS09G0287300 PROTEIN"/>
    <property type="match status" value="1"/>
</dbReference>
<evidence type="ECO:0000313" key="2">
    <source>
        <dbReference type="Proteomes" id="UP001165363"/>
    </source>
</evidence>
<comment type="caution">
    <text evidence="1">The sequence shown here is derived from an EMBL/GenBank/DDBJ whole genome shotgun (WGS) entry which is preliminary data.</text>
</comment>
<dbReference type="SMART" id="SM00855">
    <property type="entry name" value="PGAM"/>
    <property type="match status" value="1"/>
</dbReference>
<proteinExistence type="predicted"/>
<dbReference type="Pfam" id="PF00300">
    <property type="entry name" value="His_Phos_1"/>
    <property type="match status" value="1"/>
</dbReference>
<gene>
    <name evidence="1" type="ORF">LZ536_12765</name>
</gene>
<keyword evidence="2" id="KW-1185">Reference proteome</keyword>
<protein>
    <submittedName>
        <fullName evidence="1">Histidine phosphatase family protein</fullName>
    </submittedName>
</protein>
<dbReference type="InterPro" id="IPR029033">
    <property type="entry name" value="His_PPase_superfam"/>
</dbReference>
<dbReference type="CDD" id="cd07067">
    <property type="entry name" value="HP_PGM_like"/>
    <property type="match status" value="1"/>
</dbReference>
<sequence length="169" mass="18735">MRSLTLLRHAKSSWDDESVDDFHRPLNERGWRSAKAMGEYLATHEKQFNLILASQAERVVQTLRGLAEGGWQHGPVQFDPAIYHAGYQELLGIIRATSEDVQRLLVVGHNPTIGTLAAQLSRNGGEEVLGKYPTGALAEIELDIGGWTELEPNNGQLTTFVTPKSLFKD</sequence>
<dbReference type="EMBL" id="JAMGBD010000002">
    <property type="protein sequence ID" value="MCL6684763.1"/>
    <property type="molecule type" value="Genomic_DNA"/>
</dbReference>
<accession>A0ABT0RQD6</accession>